<evidence type="ECO:0000313" key="2">
    <source>
        <dbReference type="Proteomes" id="UP000289738"/>
    </source>
</evidence>
<reference evidence="1 2" key="1">
    <citation type="submission" date="2019-01" db="EMBL/GenBank/DDBJ databases">
        <title>Sequencing of cultivated peanut Arachis hypogaea provides insights into genome evolution and oil improvement.</title>
        <authorList>
            <person name="Chen X."/>
        </authorList>
    </citation>
    <scope>NUCLEOTIDE SEQUENCE [LARGE SCALE GENOMIC DNA]</scope>
    <source>
        <strain evidence="2">cv. Fuhuasheng</strain>
        <tissue evidence="1">Leaves</tissue>
    </source>
</reference>
<name>A0A444ZKG8_ARAHY</name>
<dbReference type="EMBL" id="SDMP01000014">
    <property type="protein sequence ID" value="RYR14661.1"/>
    <property type="molecule type" value="Genomic_DNA"/>
</dbReference>
<organism evidence="1 2">
    <name type="scientific">Arachis hypogaea</name>
    <name type="common">Peanut</name>
    <dbReference type="NCBI Taxonomy" id="3818"/>
    <lineage>
        <taxon>Eukaryota</taxon>
        <taxon>Viridiplantae</taxon>
        <taxon>Streptophyta</taxon>
        <taxon>Embryophyta</taxon>
        <taxon>Tracheophyta</taxon>
        <taxon>Spermatophyta</taxon>
        <taxon>Magnoliopsida</taxon>
        <taxon>eudicotyledons</taxon>
        <taxon>Gunneridae</taxon>
        <taxon>Pentapetalae</taxon>
        <taxon>rosids</taxon>
        <taxon>fabids</taxon>
        <taxon>Fabales</taxon>
        <taxon>Fabaceae</taxon>
        <taxon>Papilionoideae</taxon>
        <taxon>50 kb inversion clade</taxon>
        <taxon>dalbergioids sensu lato</taxon>
        <taxon>Dalbergieae</taxon>
        <taxon>Pterocarpus clade</taxon>
        <taxon>Arachis</taxon>
    </lineage>
</organism>
<keyword evidence="2" id="KW-1185">Reference proteome</keyword>
<dbReference type="Gene3D" id="2.40.160.200">
    <property type="entry name" value="LURP1-related"/>
    <property type="match status" value="1"/>
</dbReference>
<evidence type="ECO:0000313" key="1">
    <source>
        <dbReference type="EMBL" id="RYR14661.1"/>
    </source>
</evidence>
<comment type="caution">
    <text evidence="1">The sequence shown here is derived from an EMBL/GenBank/DDBJ whole genome shotgun (WGS) entry which is preliminary data.</text>
</comment>
<dbReference type="AlphaFoldDB" id="A0A444ZKG8"/>
<dbReference type="Proteomes" id="UP000289738">
    <property type="component" value="Chromosome B04"/>
</dbReference>
<sequence>MLSTSLLRNGFKHLKEFLDVSFHAFHAVSYADLDKLNSSVLSYVESDSKLNPVNHHEYMTNKEGCFEVEVQPNVDYGFVVALLTIVDEIKYIEKKSTKKDEVKGADTIAGAARIAGAALKLGVSLSS</sequence>
<accession>A0A444ZKG8</accession>
<proteinExistence type="predicted"/>
<protein>
    <submittedName>
        <fullName evidence="1">Uncharacterized protein</fullName>
    </submittedName>
</protein>
<gene>
    <name evidence="1" type="ORF">Ahy_B04g071324</name>
</gene>
<dbReference type="InterPro" id="IPR038595">
    <property type="entry name" value="LOR_sf"/>
</dbReference>